<evidence type="ECO:0000256" key="1">
    <source>
        <dbReference type="ARBA" id="ARBA00004651"/>
    </source>
</evidence>
<organism evidence="7 8">
    <name type="scientific">Congzhengia minquanensis</name>
    <dbReference type="NCBI Taxonomy" id="2763657"/>
    <lineage>
        <taxon>Bacteria</taxon>
        <taxon>Bacillati</taxon>
        <taxon>Bacillota</taxon>
        <taxon>Clostridia</taxon>
        <taxon>Eubacteriales</taxon>
        <taxon>Oscillospiraceae</taxon>
        <taxon>Congzhengia</taxon>
    </lineage>
</organism>
<dbReference type="CDD" id="cd06579">
    <property type="entry name" value="TM_PBP1_transp_AraH_like"/>
    <property type="match status" value="1"/>
</dbReference>
<keyword evidence="5 6" id="KW-0472">Membrane</keyword>
<keyword evidence="8" id="KW-1185">Reference proteome</keyword>
<dbReference type="EMBL" id="JACRSU010000003">
    <property type="protein sequence ID" value="MBC8541237.1"/>
    <property type="molecule type" value="Genomic_DNA"/>
</dbReference>
<dbReference type="Pfam" id="PF02653">
    <property type="entry name" value="BPD_transp_2"/>
    <property type="match status" value="1"/>
</dbReference>
<evidence type="ECO:0000256" key="2">
    <source>
        <dbReference type="ARBA" id="ARBA00022475"/>
    </source>
</evidence>
<accession>A0A926DP23</accession>
<dbReference type="GO" id="GO:0005886">
    <property type="term" value="C:plasma membrane"/>
    <property type="evidence" value="ECO:0007669"/>
    <property type="project" value="UniProtKB-SubCell"/>
</dbReference>
<comment type="subcellular location">
    <subcellularLocation>
        <location evidence="1">Cell membrane</location>
        <topology evidence="1">Multi-pass membrane protein</topology>
    </subcellularLocation>
</comment>
<comment type="caution">
    <text evidence="7">The sequence shown here is derived from an EMBL/GenBank/DDBJ whole genome shotgun (WGS) entry which is preliminary data.</text>
</comment>
<dbReference type="AlphaFoldDB" id="A0A926DP23"/>
<evidence type="ECO:0000313" key="8">
    <source>
        <dbReference type="Proteomes" id="UP000611762"/>
    </source>
</evidence>
<feature type="transmembrane region" description="Helical" evidence="6">
    <location>
        <begin position="46"/>
        <end position="66"/>
    </location>
</feature>
<dbReference type="PANTHER" id="PTHR32196:SF72">
    <property type="entry name" value="RIBOSE IMPORT PERMEASE PROTEIN RBSC"/>
    <property type="match status" value="1"/>
</dbReference>
<feature type="transmembrane region" description="Helical" evidence="6">
    <location>
        <begin position="73"/>
        <end position="93"/>
    </location>
</feature>
<evidence type="ECO:0000256" key="3">
    <source>
        <dbReference type="ARBA" id="ARBA00022692"/>
    </source>
</evidence>
<keyword evidence="4 6" id="KW-1133">Transmembrane helix</keyword>
<feature type="transmembrane region" description="Helical" evidence="6">
    <location>
        <begin position="99"/>
        <end position="120"/>
    </location>
</feature>
<protein>
    <submittedName>
        <fullName evidence="7">ABC transporter permease</fullName>
    </submittedName>
</protein>
<evidence type="ECO:0000256" key="4">
    <source>
        <dbReference type="ARBA" id="ARBA00022989"/>
    </source>
</evidence>
<dbReference type="InterPro" id="IPR001851">
    <property type="entry name" value="ABC_transp_permease"/>
</dbReference>
<feature type="transmembrane region" description="Helical" evidence="6">
    <location>
        <begin position="167"/>
        <end position="186"/>
    </location>
</feature>
<evidence type="ECO:0000256" key="6">
    <source>
        <dbReference type="SAM" id="Phobius"/>
    </source>
</evidence>
<name>A0A926DP23_9FIRM</name>
<dbReference type="PANTHER" id="PTHR32196">
    <property type="entry name" value="ABC TRANSPORTER PERMEASE PROTEIN YPHD-RELATED-RELATED"/>
    <property type="match status" value="1"/>
</dbReference>
<dbReference type="GO" id="GO:0022857">
    <property type="term" value="F:transmembrane transporter activity"/>
    <property type="evidence" value="ECO:0007669"/>
    <property type="project" value="InterPro"/>
</dbReference>
<feature type="transmembrane region" description="Helical" evidence="6">
    <location>
        <begin position="215"/>
        <end position="234"/>
    </location>
</feature>
<evidence type="ECO:0000256" key="5">
    <source>
        <dbReference type="ARBA" id="ARBA00023136"/>
    </source>
</evidence>
<dbReference type="RefSeq" id="WP_177678148.1">
    <property type="nucleotide sequence ID" value="NZ_JACRSU010000003.1"/>
</dbReference>
<feature type="transmembrane region" description="Helical" evidence="6">
    <location>
        <begin position="20"/>
        <end position="40"/>
    </location>
</feature>
<reference evidence="7" key="1">
    <citation type="submission" date="2020-08" db="EMBL/GenBank/DDBJ databases">
        <title>Genome public.</title>
        <authorList>
            <person name="Liu C."/>
            <person name="Sun Q."/>
        </authorList>
    </citation>
    <scope>NUCLEOTIDE SEQUENCE</scope>
    <source>
        <strain evidence="7">H8</strain>
    </source>
</reference>
<evidence type="ECO:0000313" key="7">
    <source>
        <dbReference type="EMBL" id="MBC8541237.1"/>
    </source>
</evidence>
<feature type="transmembrane region" description="Helical" evidence="6">
    <location>
        <begin position="127"/>
        <end position="147"/>
    </location>
</feature>
<keyword evidence="2" id="KW-1003">Cell membrane</keyword>
<proteinExistence type="predicted"/>
<feature type="transmembrane region" description="Helical" evidence="6">
    <location>
        <begin position="297"/>
        <end position="315"/>
    </location>
</feature>
<sequence length="321" mass="33465">MNQENKFSKFFHSAGAQKFFAFGTLILLMIFFSVASPYFFTPSNLVSILLSTCVNGVLAIGVTFIIVTGGIDLSIGTTMTFASVVGGITAVNLGFPLPLAVLVCVLTGALVGLISGTLVSRLKIPPFIATLGMMMVTKGLSLVLSGAKPVYYPDGWNKIALGNIIPGIPNAVLIFVAAAILATFLLNKTLLGRYDFAIGSNEEATRLSGVNVKKWLTIIYMVAGAFCGVAGMLMSSRLGSAQPALGQGYELEAIAAVVIGGTSLSGGSGTILGTVIGAFIMSVLTSGLKIMAVPQEWQTVVIGGVVILAVYIDILRKRKQA</sequence>
<keyword evidence="3 6" id="KW-0812">Transmembrane</keyword>
<dbReference type="Proteomes" id="UP000611762">
    <property type="component" value="Unassembled WGS sequence"/>
</dbReference>
<gene>
    <name evidence="7" type="ORF">H8698_09645</name>
</gene>